<protein>
    <submittedName>
        <fullName evidence="1">Uncharacterized protein</fullName>
    </submittedName>
</protein>
<keyword evidence="2" id="KW-1185">Reference proteome</keyword>
<dbReference type="EMBL" id="CAKMRJ010004445">
    <property type="protein sequence ID" value="CAH1435280.1"/>
    <property type="molecule type" value="Genomic_DNA"/>
</dbReference>
<evidence type="ECO:0000313" key="2">
    <source>
        <dbReference type="Proteomes" id="UP001157418"/>
    </source>
</evidence>
<reference evidence="1 2" key="1">
    <citation type="submission" date="2022-01" db="EMBL/GenBank/DDBJ databases">
        <authorList>
            <person name="Xiong W."/>
            <person name="Schranz E."/>
        </authorList>
    </citation>
    <scope>NUCLEOTIDE SEQUENCE [LARGE SCALE GENOMIC DNA]</scope>
</reference>
<proteinExistence type="predicted"/>
<dbReference type="AlphaFoldDB" id="A0AAU9N7N6"/>
<dbReference type="Proteomes" id="UP001157418">
    <property type="component" value="Unassembled WGS sequence"/>
</dbReference>
<accession>A0AAU9N7N6</accession>
<gene>
    <name evidence="1" type="ORF">LVIROSA_LOCUS21736</name>
</gene>
<organism evidence="1 2">
    <name type="scientific">Lactuca virosa</name>
    <dbReference type="NCBI Taxonomy" id="75947"/>
    <lineage>
        <taxon>Eukaryota</taxon>
        <taxon>Viridiplantae</taxon>
        <taxon>Streptophyta</taxon>
        <taxon>Embryophyta</taxon>
        <taxon>Tracheophyta</taxon>
        <taxon>Spermatophyta</taxon>
        <taxon>Magnoliopsida</taxon>
        <taxon>eudicotyledons</taxon>
        <taxon>Gunneridae</taxon>
        <taxon>Pentapetalae</taxon>
        <taxon>asterids</taxon>
        <taxon>campanulids</taxon>
        <taxon>Asterales</taxon>
        <taxon>Asteraceae</taxon>
        <taxon>Cichorioideae</taxon>
        <taxon>Cichorieae</taxon>
        <taxon>Lactucinae</taxon>
        <taxon>Lactuca</taxon>
    </lineage>
</organism>
<sequence>MEVMKHMSHEEIVAKNKLESTEKDLIIKEISTNDCLQRKLYGITRENVQYPTYSDLYTNENLSLIQSMQSNIKGIKDANNFCILKIIERS</sequence>
<comment type="caution">
    <text evidence="1">The sequence shown here is derived from an EMBL/GenBank/DDBJ whole genome shotgun (WGS) entry which is preliminary data.</text>
</comment>
<evidence type="ECO:0000313" key="1">
    <source>
        <dbReference type="EMBL" id="CAH1435280.1"/>
    </source>
</evidence>
<name>A0AAU9N7N6_9ASTR</name>